<organism evidence="1 2">
    <name type="scientific">Podarcis lilfordi</name>
    <name type="common">Lilford's wall lizard</name>
    <dbReference type="NCBI Taxonomy" id="74358"/>
    <lineage>
        <taxon>Eukaryota</taxon>
        <taxon>Metazoa</taxon>
        <taxon>Chordata</taxon>
        <taxon>Craniata</taxon>
        <taxon>Vertebrata</taxon>
        <taxon>Euteleostomi</taxon>
        <taxon>Lepidosauria</taxon>
        <taxon>Squamata</taxon>
        <taxon>Bifurcata</taxon>
        <taxon>Unidentata</taxon>
        <taxon>Episquamata</taxon>
        <taxon>Laterata</taxon>
        <taxon>Lacertibaenia</taxon>
        <taxon>Lacertidae</taxon>
        <taxon>Podarcis</taxon>
    </lineage>
</organism>
<keyword evidence="2" id="KW-1185">Reference proteome</keyword>
<proteinExistence type="predicted"/>
<reference evidence="1" key="1">
    <citation type="submission" date="2022-12" db="EMBL/GenBank/DDBJ databases">
        <authorList>
            <person name="Alioto T."/>
            <person name="Alioto T."/>
            <person name="Gomez Garrido J."/>
        </authorList>
    </citation>
    <scope>NUCLEOTIDE SEQUENCE</scope>
</reference>
<evidence type="ECO:0000313" key="1">
    <source>
        <dbReference type="EMBL" id="CAI5784401.1"/>
    </source>
</evidence>
<name>A0AA35KU65_9SAUR</name>
<accession>A0AA35KU65</accession>
<gene>
    <name evidence="1" type="ORF">PODLI_1B005018</name>
</gene>
<sequence length="90" mass="9614">MCVLRLERCLAGRRGGFPCARGRRGRSVASAAGKAGAEEAGLGGHQRGLRRLGAWRLAGAPLPYGSNLAGQCFRADRPLEDDFRCMPGSW</sequence>
<dbReference type="Proteomes" id="UP001178461">
    <property type="component" value="Chromosome 9"/>
</dbReference>
<protein>
    <submittedName>
        <fullName evidence="1">Uncharacterized protein</fullName>
    </submittedName>
</protein>
<dbReference type="AlphaFoldDB" id="A0AA35KU65"/>
<dbReference type="EMBL" id="OX395134">
    <property type="protein sequence ID" value="CAI5784401.1"/>
    <property type="molecule type" value="Genomic_DNA"/>
</dbReference>
<evidence type="ECO:0000313" key="2">
    <source>
        <dbReference type="Proteomes" id="UP001178461"/>
    </source>
</evidence>